<comment type="caution">
    <text evidence="1">The sequence shown here is derived from an EMBL/GenBank/DDBJ whole genome shotgun (WGS) entry which is preliminary data.</text>
</comment>
<reference evidence="1 2" key="1">
    <citation type="submission" date="2020-08" db="EMBL/GenBank/DDBJ databases">
        <title>Above-ground endophytic microbial communities from plants in different locations in the United States.</title>
        <authorList>
            <person name="Frank C."/>
        </authorList>
    </citation>
    <scope>NUCLEOTIDE SEQUENCE [LARGE SCALE GENOMIC DNA]</scope>
    <source>
        <strain evidence="1 2">WP4_2_2</strain>
    </source>
</reference>
<evidence type="ECO:0000313" key="2">
    <source>
        <dbReference type="Proteomes" id="UP000571554"/>
    </source>
</evidence>
<organism evidence="1 2">
    <name type="scientific">Paraburkholderia bannensis</name>
    <dbReference type="NCBI Taxonomy" id="765414"/>
    <lineage>
        <taxon>Bacteria</taxon>
        <taxon>Pseudomonadati</taxon>
        <taxon>Pseudomonadota</taxon>
        <taxon>Betaproteobacteria</taxon>
        <taxon>Burkholderiales</taxon>
        <taxon>Burkholderiaceae</taxon>
        <taxon>Paraburkholderia</taxon>
    </lineage>
</organism>
<keyword evidence="2" id="KW-1185">Reference proteome</keyword>
<evidence type="ECO:0000313" key="1">
    <source>
        <dbReference type="EMBL" id="MBB6106190.1"/>
    </source>
</evidence>
<gene>
    <name evidence="1" type="ORF">F4827_006061</name>
</gene>
<accession>A0A7W9U583</accession>
<sequence length="57" mass="6666">MRRRSGNWARDNVEVTWFRLLAIAEFVREYKEKSLNIMDDEVFALGALLGSQCVRGF</sequence>
<dbReference type="AlphaFoldDB" id="A0A7W9U583"/>
<name>A0A7W9U583_9BURK</name>
<protein>
    <submittedName>
        <fullName evidence="1">Uncharacterized protein</fullName>
    </submittedName>
</protein>
<dbReference type="EMBL" id="JACHBW010000023">
    <property type="protein sequence ID" value="MBB6106190.1"/>
    <property type="molecule type" value="Genomic_DNA"/>
</dbReference>
<proteinExistence type="predicted"/>
<dbReference type="Proteomes" id="UP000571554">
    <property type="component" value="Unassembled WGS sequence"/>
</dbReference>